<keyword evidence="2" id="KW-1133">Transmembrane helix</keyword>
<organism evidence="3 4">
    <name type="scientific">Aulographum hederae CBS 113979</name>
    <dbReference type="NCBI Taxonomy" id="1176131"/>
    <lineage>
        <taxon>Eukaryota</taxon>
        <taxon>Fungi</taxon>
        <taxon>Dikarya</taxon>
        <taxon>Ascomycota</taxon>
        <taxon>Pezizomycotina</taxon>
        <taxon>Dothideomycetes</taxon>
        <taxon>Pleosporomycetidae</taxon>
        <taxon>Aulographales</taxon>
        <taxon>Aulographaceae</taxon>
    </lineage>
</organism>
<evidence type="ECO:0000256" key="2">
    <source>
        <dbReference type="SAM" id="Phobius"/>
    </source>
</evidence>
<sequence>MTSAVSLITTAFPPLTTVFSPPADCATRFSYIASLSALYKDYELFSEHSVSQATGYLSCYPPGVTSQWGTYSPGVCPDRYTTASVTARDSTVDAYCCESGYDFVPESGHCVSSFAEPTTIFSVEESTTTKVVVKAGIAIAPHLRVLSIALATASATTPSIAESTANAESPAQDSTRSSKAREAGIGIGIALSVLFLIAIILLVCFHWFRLKSCVRGRKPSSKESPDVERSWSPPGFSSEKEVVSSHRSIRSACLGLSSRLSPRMPTGEPRIRIIYWNASRSSTPLAELEAEEMQKHRIPELETSRSATTSPLPSKQRQVDHQNPRLASPYRNSSLPPPHPESTRPSTPLPAPPQPHSHSPPPPQNTSNTNANTNRESHYSTVSPLSPTYLRNYTTTTNPLHSPTRTNPRISSATTAISSPDTYAHHDVSPTRLTRHQSLDAVAVAWSQSPVSPLGSPEGGEGEVGRELEQGYTTYQRNQNQNRTPEGRRSPTSSPRIGSGTERTPMVSPSTSPRPEAQEQDFGWERSPTLVHQSLSSSPSHSPYLGVDPKSIGHGHGHFSSTTYNTPPLEGSVSASAPPSLPLHLLHKPLPSPHSPISPNSPNSHPRLSLPAPKYAHSPNLKLKDPPSPPLPPPPPPPSPPPKSDRRKSHKICMNKSERKSMPRLSGSFSRKAWGRDSVDTRGGHEARASEVVTGDGVEGKKGDDSEGAVRIEEEDKETQGGLGLSIENDLVQLKRQQARLSRRMERLGMGWRG</sequence>
<dbReference type="Proteomes" id="UP000800041">
    <property type="component" value="Unassembled WGS sequence"/>
</dbReference>
<dbReference type="EMBL" id="ML977161">
    <property type="protein sequence ID" value="KAF1985651.1"/>
    <property type="molecule type" value="Genomic_DNA"/>
</dbReference>
<feature type="compositionally biased region" description="Basic and acidic residues" evidence="1">
    <location>
        <begin position="674"/>
        <end position="689"/>
    </location>
</feature>
<feature type="compositionally biased region" description="Basic and acidic residues" evidence="1">
    <location>
        <begin position="292"/>
        <end position="303"/>
    </location>
</feature>
<dbReference type="OrthoDB" id="4770059at2759"/>
<feature type="region of interest" description="Disordered" evidence="1">
    <location>
        <begin position="216"/>
        <end position="243"/>
    </location>
</feature>
<evidence type="ECO:0000313" key="4">
    <source>
        <dbReference type="Proteomes" id="UP000800041"/>
    </source>
</evidence>
<keyword evidence="2" id="KW-0472">Membrane</keyword>
<feature type="compositionally biased region" description="Pro residues" evidence="1">
    <location>
        <begin position="347"/>
        <end position="364"/>
    </location>
</feature>
<protein>
    <submittedName>
        <fullName evidence="3">Uncharacterized protein</fullName>
    </submittedName>
</protein>
<feature type="compositionally biased region" description="Basic and acidic residues" evidence="1">
    <location>
        <begin position="220"/>
        <end position="229"/>
    </location>
</feature>
<evidence type="ECO:0000256" key="1">
    <source>
        <dbReference type="SAM" id="MobiDB-lite"/>
    </source>
</evidence>
<feature type="compositionally biased region" description="Polar residues" evidence="1">
    <location>
        <begin position="475"/>
        <end position="496"/>
    </location>
</feature>
<accession>A0A6G1GXG6</accession>
<feature type="compositionally biased region" description="Basic and acidic residues" evidence="1">
    <location>
        <begin position="698"/>
        <end position="714"/>
    </location>
</feature>
<keyword evidence="2" id="KW-0812">Transmembrane</keyword>
<feature type="compositionally biased region" description="Low complexity" evidence="1">
    <location>
        <begin position="574"/>
        <end position="584"/>
    </location>
</feature>
<feature type="compositionally biased region" description="Pro residues" evidence="1">
    <location>
        <begin position="626"/>
        <end position="642"/>
    </location>
</feature>
<evidence type="ECO:0000313" key="3">
    <source>
        <dbReference type="EMBL" id="KAF1985651.1"/>
    </source>
</evidence>
<feature type="compositionally biased region" description="Low complexity" evidence="1">
    <location>
        <begin position="365"/>
        <end position="374"/>
    </location>
</feature>
<feature type="compositionally biased region" description="Low complexity" evidence="1">
    <location>
        <begin position="534"/>
        <end position="543"/>
    </location>
</feature>
<feature type="region of interest" description="Disordered" evidence="1">
    <location>
        <begin position="475"/>
        <end position="724"/>
    </location>
</feature>
<feature type="compositionally biased region" description="Polar residues" evidence="1">
    <location>
        <begin position="379"/>
        <end position="421"/>
    </location>
</feature>
<name>A0A6G1GXG6_9PEZI</name>
<keyword evidence="4" id="KW-1185">Reference proteome</keyword>
<feature type="region of interest" description="Disordered" evidence="1">
    <location>
        <begin position="286"/>
        <end position="428"/>
    </location>
</feature>
<feature type="compositionally biased region" description="Low complexity" evidence="1">
    <location>
        <begin position="597"/>
        <end position="606"/>
    </location>
</feature>
<feature type="transmembrane region" description="Helical" evidence="2">
    <location>
        <begin position="185"/>
        <end position="208"/>
    </location>
</feature>
<dbReference type="AlphaFoldDB" id="A0A6G1GXG6"/>
<proteinExistence type="predicted"/>
<reference evidence="3" key="1">
    <citation type="journal article" date="2020" name="Stud. Mycol.">
        <title>101 Dothideomycetes genomes: a test case for predicting lifestyles and emergence of pathogens.</title>
        <authorList>
            <person name="Haridas S."/>
            <person name="Albert R."/>
            <person name="Binder M."/>
            <person name="Bloem J."/>
            <person name="Labutti K."/>
            <person name="Salamov A."/>
            <person name="Andreopoulos B."/>
            <person name="Baker S."/>
            <person name="Barry K."/>
            <person name="Bills G."/>
            <person name="Bluhm B."/>
            <person name="Cannon C."/>
            <person name="Castanera R."/>
            <person name="Culley D."/>
            <person name="Daum C."/>
            <person name="Ezra D."/>
            <person name="Gonzalez J."/>
            <person name="Henrissat B."/>
            <person name="Kuo A."/>
            <person name="Liang C."/>
            <person name="Lipzen A."/>
            <person name="Lutzoni F."/>
            <person name="Magnuson J."/>
            <person name="Mondo S."/>
            <person name="Nolan M."/>
            <person name="Ohm R."/>
            <person name="Pangilinan J."/>
            <person name="Park H.-J."/>
            <person name="Ramirez L."/>
            <person name="Alfaro M."/>
            <person name="Sun H."/>
            <person name="Tritt A."/>
            <person name="Yoshinaga Y."/>
            <person name="Zwiers L.-H."/>
            <person name="Turgeon B."/>
            <person name="Goodwin S."/>
            <person name="Spatafora J."/>
            <person name="Crous P."/>
            <person name="Grigoriev I."/>
        </authorList>
    </citation>
    <scope>NUCLEOTIDE SEQUENCE</scope>
    <source>
        <strain evidence="3">CBS 113979</strain>
    </source>
</reference>
<feature type="compositionally biased region" description="Polar residues" evidence="1">
    <location>
        <begin position="304"/>
        <end position="316"/>
    </location>
</feature>
<gene>
    <name evidence="3" type="ORF">K402DRAFT_464311</name>
</gene>